<gene>
    <name evidence="8" type="ORF">FHS16_004440</name>
</gene>
<dbReference type="SUPFAM" id="SSF52096">
    <property type="entry name" value="ClpP/crotonase"/>
    <property type="match status" value="1"/>
</dbReference>
<dbReference type="InterPro" id="IPR036034">
    <property type="entry name" value="PDZ_sf"/>
</dbReference>
<dbReference type="EC" id="3.4.21.102" evidence="8"/>
<dbReference type="InterPro" id="IPR005151">
    <property type="entry name" value="Tail-specific_protease"/>
</dbReference>
<dbReference type="InterPro" id="IPR002477">
    <property type="entry name" value="Peptidoglycan-bd-like"/>
</dbReference>
<dbReference type="InterPro" id="IPR004447">
    <property type="entry name" value="Peptidase_S41A"/>
</dbReference>
<evidence type="ECO:0000256" key="3">
    <source>
        <dbReference type="ARBA" id="ARBA00022801"/>
    </source>
</evidence>
<dbReference type="Pfam" id="PF22694">
    <property type="entry name" value="CtpB_N-like"/>
    <property type="match status" value="1"/>
</dbReference>
<dbReference type="PANTHER" id="PTHR32060:SF30">
    <property type="entry name" value="CARBOXY-TERMINAL PROCESSING PROTEASE CTPA"/>
    <property type="match status" value="1"/>
</dbReference>
<keyword evidence="3 5" id="KW-0378">Hydrolase</keyword>
<keyword evidence="6" id="KW-0812">Transmembrane</keyword>
<dbReference type="Gene3D" id="2.30.42.10">
    <property type="match status" value="1"/>
</dbReference>
<dbReference type="Pfam" id="PF17820">
    <property type="entry name" value="PDZ_6"/>
    <property type="match status" value="1"/>
</dbReference>
<evidence type="ECO:0000256" key="6">
    <source>
        <dbReference type="SAM" id="Phobius"/>
    </source>
</evidence>
<keyword evidence="4 5" id="KW-0720">Serine protease</keyword>
<evidence type="ECO:0000256" key="1">
    <source>
        <dbReference type="ARBA" id="ARBA00009179"/>
    </source>
</evidence>
<dbReference type="InterPro" id="IPR001478">
    <property type="entry name" value="PDZ"/>
</dbReference>
<dbReference type="GO" id="GO:0030288">
    <property type="term" value="C:outer membrane-bounded periplasmic space"/>
    <property type="evidence" value="ECO:0007669"/>
    <property type="project" value="TreeGrafter"/>
</dbReference>
<dbReference type="SUPFAM" id="SSF47090">
    <property type="entry name" value="PGBD-like"/>
    <property type="match status" value="1"/>
</dbReference>
<dbReference type="Gene3D" id="3.90.226.10">
    <property type="entry name" value="2-enoyl-CoA Hydratase, Chain A, domain 1"/>
    <property type="match status" value="1"/>
</dbReference>
<evidence type="ECO:0000313" key="8">
    <source>
        <dbReference type="EMBL" id="MBB3154358.1"/>
    </source>
</evidence>
<dbReference type="InterPro" id="IPR041489">
    <property type="entry name" value="PDZ_6"/>
</dbReference>
<dbReference type="EMBL" id="JACHXW010000015">
    <property type="protein sequence ID" value="MBB3154358.1"/>
    <property type="molecule type" value="Genomic_DNA"/>
</dbReference>
<dbReference type="CDD" id="cd06782">
    <property type="entry name" value="cpPDZ_CPP-like"/>
    <property type="match status" value="1"/>
</dbReference>
<dbReference type="Pfam" id="PF01471">
    <property type="entry name" value="PG_binding_1"/>
    <property type="match status" value="1"/>
</dbReference>
<dbReference type="GO" id="GO:0007165">
    <property type="term" value="P:signal transduction"/>
    <property type="evidence" value="ECO:0007669"/>
    <property type="project" value="TreeGrafter"/>
</dbReference>
<dbReference type="SMART" id="SM00228">
    <property type="entry name" value="PDZ"/>
    <property type="match status" value="1"/>
</dbReference>
<comment type="similarity">
    <text evidence="1 5">Belongs to the peptidase S41A family.</text>
</comment>
<dbReference type="PROSITE" id="PS50106">
    <property type="entry name" value="PDZ"/>
    <property type="match status" value="1"/>
</dbReference>
<dbReference type="InterPro" id="IPR029045">
    <property type="entry name" value="ClpP/crotonase-like_dom_sf"/>
</dbReference>
<dbReference type="AlphaFoldDB" id="A0A7W5GCD3"/>
<dbReference type="Proteomes" id="UP000518605">
    <property type="component" value="Unassembled WGS sequence"/>
</dbReference>
<dbReference type="SUPFAM" id="SSF50156">
    <property type="entry name" value="PDZ domain-like"/>
    <property type="match status" value="1"/>
</dbReference>
<comment type="caution">
    <text evidence="8">The sequence shown here is derived from an EMBL/GenBank/DDBJ whole genome shotgun (WGS) entry which is preliminary data.</text>
</comment>
<evidence type="ECO:0000256" key="5">
    <source>
        <dbReference type="RuleBase" id="RU004404"/>
    </source>
</evidence>
<dbReference type="PANTHER" id="PTHR32060">
    <property type="entry name" value="TAIL-SPECIFIC PROTEASE"/>
    <property type="match status" value="1"/>
</dbReference>
<keyword evidence="2 5" id="KW-0645">Protease</keyword>
<feature type="transmembrane region" description="Helical" evidence="6">
    <location>
        <begin position="12"/>
        <end position="36"/>
    </location>
</feature>
<dbReference type="InterPro" id="IPR036366">
    <property type="entry name" value="PGBDSf"/>
</dbReference>
<dbReference type="Gene3D" id="3.30.750.44">
    <property type="match status" value="1"/>
</dbReference>
<proteinExistence type="inferred from homology"/>
<evidence type="ECO:0000259" key="7">
    <source>
        <dbReference type="PROSITE" id="PS50106"/>
    </source>
</evidence>
<reference evidence="8 9" key="1">
    <citation type="submission" date="2020-08" db="EMBL/GenBank/DDBJ databases">
        <title>Genomic Encyclopedia of Type Strains, Phase III (KMG-III): the genomes of soil and plant-associated and newly described type strains.</title>
        <authorList>
            <person name="Whitman W."/>
        </authorList>
    </citation>
    <scope>NUCLEOTIDE SEQUENCE [LARGE SCALE GENOMIC DNA]</scope>
    <source>
        <strain evidence="8 9">CECT 8234</strain>
    </source>
</reference>
<evidence type="ECO:0000256" key="2">
    <source>
        <dbReference type="ARBA" id="ARBA00022670"/>
    </source>
</evidence>
<organism evidence="8 9">
    <name type="scientific">Paenibacillus endophyticus</name>
    <dbReference type="NCBI Taxonomy" id="1294268"/>
    <lineage>
        <taxon>Bacteria</taxon>
        <taxon>Bacillati</taxon>
        <taxon>Bacillota</taxon>
        <taxon>Bacilli</taxon>
        <taxon>Bacillales</taxon>
        <taxon>Paenibacillaceae</taxon>
        <taxon>Paenibacillus</taxon>
    </lineage>
</organism>
<dbReference type="GO" id="GO:0006508">
    <property type="term" value="P:proteolysis"/>
    <property type="evidence" value="ECO:0007669"/>
    <property type="project" value="UniProtKB-KW"/>
</dbReference>
<dbReference type="FunFam" id="2.30.42.10:FF:000063">
    <property type="entry name" value="Peptidase, S41 family"/>
    <property type="match status" value="1"/>
</dbReference>
<dbReference type="CDD" id="cd07560">
    <property type="entry name" value="Peptidase_S41_CPP"/>
    <property type="match status" value="1"/>
</dbReference>
<dbReference type="NCBIfam" id="TIGR00225">
    <property type="entry name" value="prc"/>
    <property type="match status" value="1"/>
</dbReference>
<dbReference type="GO" id="GO:0004252">
    <property type="term" value="F:serine-type endopeptidase activity"/>
    <property type="evidence" value="ECO:0007669"/>
    <property type="project" value="UniProtKB-EC"/>
</dbReference>
<dbReference type="InterPro" id="IPR055210">
    <property type="entry name" value="CtpA/B_N"/>
</dbReference>
<accession>A0A7W5GCD3</accession>
<dbReference type="Pfam" id="PF03572">
    <property type="entry name" value="Peptidase_S41"/>
    <property type="match status" value="1"/>
</dbReference>
<sequence length="474" mass="51895">MNYFTSAAAKQRFLSFCVLGAFLFAAIGFTVGLLWMGNRYPMLKEPAFKQFTVSYNKIIKDYLNGAEPKKLINGAAVGMVSSLEDPYSRYLVEEKGDAYTQSYEGEIFGIGAELREEEGEFVITALTKGAPAERGGLLPEDIIMSVDNQKLSGKTFDDLLGLVRGEEGTNVSLEVQRANQAELISITLKREAIPVHTVTSELLDGGIGHVTISRFAEKTADEFEAAIKELQEKQPLKGLLLDMRSNPGGLLQPTIKIASTLIPKDKVILNVVYKNERQTISYKSKQEKEWKVPIAVLVNGQSASASEVLTAALKESAGATVIGEKTYGKGVVQAFNQFKDGSVLSLTEAQWKTPGGTWINKTGVSPDFAVELPAYTQLRPLAIGTEMKVGSYGEDVKTLQLMLKELGYTPTGQEGMFDKDTAEALRKFQTAEKLEATGSFNDKTGYQLLSKLREKLAKEDSQLIKGLDVLKNRG</sequence>
<evidence type="ECO:0000313" key="9">
    <source>
        <dbReference type="Proteomes" id="UP000518605"/>
    </source>
</evidence>
<dbReference type="Gene3D" id="1.10.101.10">
    <property type="entry name" value="PGBD-like superfamily/PGBD"/>
    <property type="match status" value="1"/>
</dbReference>
<feature type="domain" description="PDZ" evidence="7">
    <location>
        <begin position="104"/>
        <end position="164"/>
    </location>
</feature>
<keyword evidence="6" id="KW-0472">Membrane</keyword>
<dbReference type="InterPro" id="IPR036365">
    <property type="entry name" value="PGBD-like_sf"/>
</dbReference>
<name>A0A7W5GCD3_9BACL</name>
<keyword evidence="6" id="KW-1133">Transmembrane helix</keyword>
<keyword evidence="9" id="KW-1185">Reference proteome</keyword>
<protein>
    <submittedName>
        <fullName evidence="8">Carboxyl-terminal processing protease</fullName>
        <ecNumber evidence="8">3.4.21.102</ecNumber>
    </submittedName>
</protein>
<evidence type="ECO:0000256" key="4">
    <source>
        <dbReference type="ARBA" id="ARBA00022825"/>
    </source>
</evidence>
<dbReference type="SMART" id="SM00245">
    <property type="entry name" value="TSPc"/>
    <property type="match status" value="1"/>
</dbReference>
<dbReference type="RefSeq" id="WP_183567634.1">
    <property type="nucleotide sequence ID" value="NZ_CBCSLB010000016.1"/>
</dbReference>